<accession>A0A0L6VPB4</accession>
<reference evidence="1 2" key="1">
    <citation type="submission" date="2015-08" db="EMBL/GenBank/DDBJ databases">
        <title>Next Generation Sequencing and Analysis of the Genome of Puccinia sorghi L Schw, the Causal Agent of Maize Common Rust.</title>
        <authorList>
            <person name="Rochi L."/>
            <person name="Burguener G."/>
            <person name="Darino M."/>
            <person name="Turjanski A."/>
            <person name="Kreff E."/>
            <person name="Dieguez M.J."/>
            <person name="Sacco F."/>
        </authorList>
    </citation>
    <scope>NUCLEOTIDE SEQUENCE [LARGE SCALE GENOMIC DNA]</scope>
    <source>
        <strain evidence="1 2">RO10H11247</strain>
    </source>
</reference>
<name>A0A0L6VPB4_9BASI</name>
<dbReference type="VEuPathDB" id="FungiDB:VP01_12566g1"/>
<evidence type="ECO:0000313" key="1">
    <source>
        <dbReference type="EMBL" id="KNZ62554.1"/>
    </source>
</evidence>
<sequence>MKKNKTHDFKTSKLEHPHWFSMTRMGHLMAEVYNSPVFYYGKSQSQTFFPSKTLPNNNSPIFIVLTEIHHFLVLKVKDEDLFPAAKLEKNWEQIATPEAMQWKN</sequence>
<protein>
    <submittedName>
        <fullName evidence="1">Uncharacterized protein</fullName>
    </submittedName>
</protein>
<proteinExistence type="predicted"/>
<evidence type="ECO:0000313" key="2">
    <source>
        <dbReference type="Proteomes" id="UP000037035"/>
    </source>
</evidence>
<comment type="caution">
    <text evidence="1">The sequence shown here is derived from an EMBL/GenBank/DDBJ whole genome shotgun (WGS) entry which is preliminary data.</text>
</comment>
<gene>
    <name evidence="1" type="ORF">VP01_12566g1</name>
</gene>
<dbReference type="Proteomes" id="UP000037035">
    <property type="component" value="Unassembled WGS sequence"/>
</dbReference>
<feature type="non-terminal residue" evidence="1">
    <location>
        <position position="104"/>
    </location>
</feature>
<dbReference type="EMBL" id="LAVV01002850">
    <property type="protein sequence ID" value="KNZ62554.1"/>
    <property type="molecule type" value="Genomic_DNA"/>
</dbReference>
<organism evidence="1 2">
    <name type="scientific">Puccinia sorghi</name>
    <dbReference type="NCBI Taxonomy" id="27349"/>
    <lineage>
        <taxon>Eukaryota</taxon>
        <taxon>Fungi</taxon>
        <taxon>Dikarya</taxon>
        <taxon>Basidiomycota</taxon>
        <taxon>Pucciniomycotina</taxon>
        <taxon>Pucciniomycetes</taxon>
        <taxon>Pucciniales</taxon>
        <taxon>Pucciniaceae</taxon>
        <taxon>Puccinia</taxon>
    </lineage>
</organism>
<dbReference type="AlphaFoldDB" id="A0A0L6VPB4"/>
<keyword evidence="2" id="KW-1185">Reference proteome</keyword>